<dbReference type="GeneID" id="80549752"/>
<keyword evidence="8" id="KW-0548">Nucleotidyltransferase</keyword>
<evidence type="ECO:0000256" key="5">
    <source>
        <dbReference type="ARBA" id="ARBA00030436"/>
    </source>
</evidence>
<evidence type="ECO:0000313" key="9">
    <source>
        <dbReference type="Proteomes" id="UP000501097"/>
    </source>
</evidence>
<dbReference type="EMBL" id="MG764565">
    <property type="protein sequence ID" value="AYN78568.1"/>
    <property type="molecule type" value="Viral_cRNA"/>
</dbReference>
<gene>
    <name evidence="8" type="primary">RdRp</name>
</gene>
<organism evidence="8 9">
    <name type="scientific">Citrus virus A</name>
    <dbReference type="NCBI Taxonomy" id="2484986"/>
    <lineage>
        <taxon>Viruses</taxon>
        <taxon>Riboviria</taxon>
        <taxon>Orthornavirae</taxon>
        <taxon>Negarnaviricota</taxon>
        <taxon>Polyploviricotina</taxon>
        <taxon>Bunyaviricetes</taxon>
        <taxon>Hareavirales</taxon>
        <taxon>Phenuiviridae</taxon>
        <taxon>Coguvirus</taxon>
        <taxon>Coguvirus eburi</taxon>
    </lineage>
</organism>
<dbReference type="InterPro" id="IPR007322">
    <property type="entry name" value="RNA_pol_bunyavir"/>
</dbReference>
<evidence type="ECO:0000256" key="4">
    <source>
        <dbReference type="ARBA" id="ARBA00030285"/>
    </source>
</evidence>
<feature type="domain" description="RdRp catalytic" evidence="7">
    <location>
        <begin position="926"/>
        <end position="1121"/>
    </location>
</feature>
<evidence type="ECO:0000256" key="1">
    <source>
        <dbReference type="ARBA" id="ARBA00012494"/>
    </source>
</evidence>
<dbReference type="GO" id="GO:0006351">
    <property type="term" value="P:DNA-templated transcription"/>
    <property type="evidence" value="ECO:0007669"/>
    <property type="project" value="InterPro"/>
</dbReference>
<evidence type="ECO:0000256" key="6">
    <source>
        <dbReference type="ARBA" id="ARBA00031012"/>
    </source>
</evidence>
<name>A0A3G2LX76_9VIRU</name>
<keyword evidence="3" id="KW-0808">Transferase</keyword>
<dbReference type="GO" id="GO:0003968">
    <property type="term" value="F:RNA-directed RNA polymerase activity"/>
    <property type="evidence" value="ECO:0007669"/>
    <property type="project" value="UniProtKB-KW"/>
</dbReference>
<keyword evidence="9" id="KW-1185">Reference proteome</keyword>
<reference evidence="8 9" key="1">
    <citation type="journal article" date="2018" name="Front. Microbiol.">
        <title>A Negative-Stranded RNA Virus Infecting Citrus Trees: The Second Member of a New Genus Within the Order Bunyavirales.</title>
        <authorList>
            <person name="Navarro B."/>
            <person name="Zicca S."/>
            <person name="Minutolo M."/>
            <person name="Saponari M."/>
            <person name="Alioto D."/>
            <person name="Di Serio F."/>
        </authorList>
    </citation>
    <scope>NUCLEOTIDE SEQUENCE [LARGE SCALE GENOMIC DNA]</scope>
    <source>
        <strain evidence="8">W4</strain>
    </source>
</reference>
<proteinExistence type="predicted"/>
<dbReference type="EC" id="2.7.7.48" evidence="1"/>
<evidence type="ECO:0000259" key="7">
    <source>
        <dbReference type="PROSITE" id="PS50525"/>
    </source>
</evidence>
<dbReference type="PROSITE" id="PS50525">
    <property type="entry name" value="RDRP_SSRNA_NEG_SEG"/>
    <property type="match status" value="1"/>
</dbReference>
<protein>
    <recommendedName>
        <fullName evidence="2">RNA-directed RNA polymerase L</fullName>
        <ecNumber evidence="1">2.7.7.48</ecNumber>
    </recommendedName>
    <alternativeName>
        <fullName evidence="4">Large structural protein</fullName>
    </alternativeName>
    <alternativeName>
        <fullName evidence="6">Replicase</fullName>
    </alternativeName>
    <alternativeName>
        <fullName evidence="5">Transcriptase</fullName>
    </alternativeName>
</protein>
<sequence length="2184" mass="250530">MTTKLRVDSNFSVGSLKLNKIEPTLYVCSELPEPIYSCSYNGKTFTIKVNGRERELDVSSENLRKIRHEIVSSVMLFETDDPLSKIGIKGEESDLTPDYINSNFKSVLEVGTTAISELFALKKMYTGKMVKYSYLIDPTGYTPFLLIVSPSRVYCNFELTQDIVNCLCYRARVGLALESVISEYIGQDVFSEDLTADEAIVKDVFRGLKFDTESKHGFDIGIINSMSDPVTKEDQRMVGKALKASLMESTQGSECNSEDLKKYLDKFEDTSKISNKRVTNIPQIYQFKKPQADTETDEETCRDMPLYLKKIWGASSSAKPQSLSYQQQLDEAMGVKTYERHRVQKGAAFNVKNLTESDKIEAAKSGLWANALSQHPELVTKCAEDKKSFHPILTDTEDISKFVNTRLLAECDHTIVPKEIFQLMKKGKQVWGGEKSLSLNIFNKLQYTIACNFGQTVSNIMTEICYSHKYWIKRSDFYHKIHQGIHILIRCTGDHIFAIFAFPKSSCKSIETGKIGPTIWESNQYFFTDVCSFNEPSIEHFVKSGPYICSIISHLISHLEFDLSNIDLSSKVLNQHLASILLLFLSNKTDCEELITNQRYLTMGILEELDPSPYRFCERLPEVLRSRLTSYFLKKSISHMQYYAETKVLKIPNKETLEYDIIYSGLKSLFGDYEPSLKQKVNEFYFGYVVSKERGRGSDRNFKIMKKIVAEEYRFRDTVTSTFSRSLEPKIHVSNPVIIKVFVHIFKSILIEILGKDYALIIKKEIIKSMAQCSFEDLATLKVSSRSYDDSLIIPNIKEDMSNKVMRDLYEKSNPKEKPKRPRVMESISLLVEEYEKVEGKKIRHPVELIPYCLKEIDKRGFWDSDIFPKAQHGGDREIHVLEIKMRVLQFFCESMSKSLCRLVPSDTLTHPYEKESFVKKHYQDSANKLGKQFFTMGKSADATKWCQRNDSSKFAAVISPFLPIEFRFFFIHIMSLWKVKRISFPVQFAANFQANKNIKSNKIYMRMKEEFFSGEGIFQQAQSNKMFIRSGMMQGILHYTSSFTHTLIQEVMRKLQIDYLKRRGIHCNITVVQGSDDSAQLISLTGLPSHNKTRLATTLLHWKENVSKYFSIYTSRAKSSIGCLDLIEYNSEWMVRNNVVKPTFRWVSACLETTVTERFIDRIRINYNVASQVLEGGGKVPEVALVQLCQAWMHYLLLGLHTSKLATKACSFMIDQLDPSLGFYPLDSDFCAGITGVEFQIYRLFVQTNYGCGLSYANIHESNTKYEEEEVPDQSVSKALRSAKVTFSNMKLWQEQVRRMGIPDLEELILEVEENPYLIYARHKAWSEAKFAVFLKMFQPGVKESISRHAATARLMSASAYMISRPCVTIYINGDTCKVSLLRALAYNKIDKEGKTKLEPNLAFTHAEEYKEIMEYIEDLEKKSTMVPSRLRTRNKQKISVFERSLDDVPIVDLCRKKWFGIGRVPLSRRQFDSFWNEAKLKYPFLKDNRNETKEILNYNEVELKGFLESITSKPRHIVLLDTSAKSASLFNSISRIFWNGVKLVLPGRSDEEETSYSIRSKIFTIMSSWYSETIKKGKIQEIITESLALSKIRVPHRIKKLRVLRKWFADQDKASIVRYISEEKLGTVGFFTSRQKGWGKTRSGRGEWRGKCLDVSVVVSMRDNYCSKITVSKLIDLRTLGPLLLELMNSFSLNTPNIENDKYDHWLTGSGRITGGYGKATYYPIDIDTSLKIDIIDQISDYTWSWSVSNNRIRLQAEYGENQRMTILSEGFSSKDWDPDFVIDDDILLKHWSSGTPIPIETIEEEIVSICKPLPGQILKAFRNRREALTKSGWVLGDFLDTVKKQLLSTEDILEHEEPIFEDYDVDLDVEALLDEMNMDVTDTLDWTLDDRFDDIEDLNLEEDLFSTNIDMFEQIENQLALFTVNPLIEEYTLNDKTSMPKSNLALSNLDTLSRVLMGDEGMLQTVKKFKLSNDLTAPGFMGMLLSFFCGRVCMPAPDEVYGAISEFDKDSAKISSMASDATEIAKLDPVDLDSRIDYLGKQMDGAPADLFNMLNNIKIRYENARTVLKLSATKNSDMDSIKVIDVAEKLKPLLLENNYIPESNKLLNRGVFLQILRAELDQHVDNLTKEDRLTFAQQSVYREAIGKPYLTTLTLDMLSSRYGLAITCCGYKTEGIHRVEI</sequence>
<dbReference type="Pfam" id="PF04196">
    <property type="entry name" value="Bunya_RdRp"/>
    <property type="match status" value="1"/>
</dbReference>
<evidence type="ECO:0000256" key="3">
    <source>
        <dbReference type="ARBA" id="ARBA00022679"/>
    </source>
</evidence>
<evidence type="ECO:0000313" key="8">
    <source>
        <dbReference type="EMBL" id="AYN78568.1"/>
    </source>
</evidence>
<evidence type="ECO:0000256" key="2">
    <source>
        <dbReference type="ARBA" id="ARBA00018602"/>
    </source>
</evidence>
<keyword evidence="8" id="KW-0696">RNA-directed RNA polymerase</keyword>
<accession>A0A3G2LX76</accession>
<dbReference type="KEGG" id="vg:80549752"/>
<dbReference type="Proteomes" id="UP000501097">
    <property type="component" value="Genome"/>
</dbReference>
<dbReference type="RefSeq" id="YP_010839767.1">
    <property type="nucleotide sequence ID" value="NC_078103.1"/>
</dbReference>
<dbReference type="InterPro" id="IPR007099">
    <property type="entry name" value="RNA-dir_pol_NSvirus"/>
</dbReference>
<dbReference type="GO" id="GO:0039694">
    <property type="term" value="P:viral RNA genome replication"/>
    <property type="evidence" value="ECO:0007669"/>
    <property type="project" value="InterPro"/>
</dbReference>